<keyword evidence="3" id="KW-1185">Reference proteome</keyword>
<feature type="region of interest" description="Disordered" evidence="1">
    <location>
        <begin position="29"/>
        <end position="103"/>
    </location>
</feature>
<dbReference type="EMBL" id="JARAKH010000011">
    <property type="protein sequence ID" value="KAK8399837.1"/>
    <property type="molecule type" value="Genomic_DNA"/>
</dbReference>
<evidence type="ECO:0000313" key="2">
    <source>
        <dbReference type="EMBL" id="KAK8399837.1"/>
    </source>
</evidence>
<gene>
    <name evidence="2" type="ORF">O3P69_003687</name>
</gene>
<feature type="compositionally biased region" description="Polar residues" evidence="1">
    <location>
        <begin position="84"/>
        <end position="93"/>
    </location>
</feature>
<evidence type="ECO:0000256" key="1">
    <source>
        <dbReference type="SAM" id="MobiDB-lite"/>
    </source>
</evidence>
<proteinExistence type="predicted"/>
<evidence type="ECO:0000313" key="3">
    <source>
        <dbReference type="Proteomes" id="UP001487740"/>
    </source>
</evidence>
<accession>A0AAW0UI75</accession>
<dbReference type="Proteomes" id="UP001487740">
    <property type="component" value="Unassembled WGS sequence"/>
</dbReference>
<comment type="caution">
    <text evidence="2">The sequence shown here is derived from an EMBL/GenBank/DDBJ whole genome shotgun (WGS) entry which is preliminary data.</text>
</comment>
<sequence>MAGRGSHAHFTLKTRKSLLTCSPLALHRPRRPASPLVTLGPHHLRAAGRRSARSRSSKASSTQSRRGRHRGGLYAHLQGDPLSASATSVTKSKNSSKLRKLGGAGHGWWAKPVGFPRLTPSHAAPTHAPAATLALPWVVAATWGRAPAWVSHTPGLSTSRTVCMRSAEDEAQASGGAKSTTLHRSWRQHCRTAASPARMRPRLLRLVGEMKVRFLTLC</sequence>
<dbReference type="AlphaFoldDB" id="A0AAW0UI75"/>
<organism evidence="2 3">
    <name type="scientific">Scylla paramamosain</name>
    <name type="common">Mud crab</name>
    <dbReference type="NCBI Taxonomy" id="85552"/>
    <lineage>
        <taxon>Eukaryota</taxon>
        <taxon>Metazoa</taxon>
        <taxon>Ecdysozoa</taxon>
        <taxon>Arthropoda</taxon>
        <taxon>Crustacea</taxon>
        <taxon>Multicrustacea</taxon>
        <taxon>Malacostraca</taxon>
        <taxon>Eumalacostraca</taxon>
        <taxon>Eucarida</taxon>
        <taxon>Decapoda</taxon>
        <taxon>Pleocyemata</taxon>
        <taxon>Brachyura</taxon>
        <taxon>Eubrachyura</taxon>
        <taxon>Portunoidea</taxon>
        <taxon>Portunidae</taxon>
        <taxon>Portuninae</taxon>
        <taxon>Scylla</taxon>
    </lineage>
</organism>
<feature type="compositionally biased region" description="Basic residues" evidence="1">
    <location>
        <begin position="42"/>
        <end position="56"/>
    </location>
</feature>
<protein>
    <submittedName>
        <fullName evidence="2">Uncharacterized protein</fullName>
    </submittedName>
</protein>
<reference evidence="2 3" key="1">
    <citation type="submission" date="2023-03" db="EMBL/GenBank/DDBJ databases">
        <title>High-quality genome of Scylla paramamosain provides insights in environmental adaptation.</title>
        <authorList>
            <person name="Zhang L."/>
        </authorList>
    </citation>
    <scope>NUCLEOTIDE SEQUENCE [LARGE SCALE GENOMIC DNA]</scope>
    <source>
        <strain evidence="2">LZ_2023a</strain>
        <tissue evidence="2">Muscle</tissue>
    </source>
</reference>
<name>A0AAW0UI75_SCYPA</name>